<organism evidence="2 3">
    <name type="scientific">Sulfoacidibacillus ferrooxidans</name>
    <dbReference type="NCBI Taxonomy" id="2005001"/>
    <lineage>
        <taxon>Bacteria</taxon>
        <taxon>Bacillati</taxon>
        <taxon>Bacillota</taxon>
        <taxon>Bacilli</taxon>
        <taxon>Bacillales</taxon>
        <taxon>Alicyclobacillaceae</taxon>
        <taxon>Sulfoacidibacillus</taxon>
    </lineage>
</organism>
<evidence type="ECO:0000256" key="1">
    <source>
        <dbReference type="SAM" id="Phobius"/>
    </source>
</evidence>
<keyword evidence="3" id="KW-1185">Reference proteome</keyword>
<name>A0A9X1VB07_9BACL</name>
<reference evidence="2" key="1">
    <citation type="submission" date="2022-03" db="EMBL/GenBank/DDBJ databases">
        <title>Draft Genome Sequence of Firmicute Strain S0AB, a Heterotrophic Iron/Sulfur-Oxidizing Extreme Acidophile.</title>
        <authorList>
            <person name="Vergara E."/>
            <person name="Pakostova E."/>
            <person name="Johnson D.B."/>
            <person name="Holmes D.S."/>
        </authorList>
    </citation>
    <scope>NUCLEOTIDE SEQUENCE</scope>
    <source>
        <strain evidence="2">S0AB</strain>
    </source>
</reference>
<gene>
    <name evidence="2" type="ORF">MM817_02841</name>
</gene>
<proteinExistence type="predicted"/>
<sequence length="117" mass="13071">MCTKAQCEQHVGQWIQFRTLYGHHIGRIEHVTANAAIVVSPSQYVPQHLAKPVTADDESKLDMVLAFWPGGGYPRVGYGGATGSGYGIRSGQVNGYGWQRWAVSFLIIYALWGLWFW</sequence>
<comment type="caution">
    <text evidence="2">The sequence shown here is derived from an EMBL/GenBank/DDBJ whole genome shotgun (WGS) entry which is preliminary data.</text>
</comment>
<dbReference type="EMBL" id="JALBUF010000016">
    <property type="protein sequence ID" value="MCI0184544.1"/>
    <property type="molecule type" value="Genomic_DNA"/>
</dbReference>
<keyword evidence="1" id="KW-0472">Membrane</keyword>
<protein>
    <submittedName>
        <fullName evidence="2">Uncharacterized protein</fullName>
    </submittedName>
</protein>
<keyword evidence="1" id="KW-0812">Transmembrane</keyword>
<dbReference type="AlphaFoldDB" id="A0A9X1VB07"/>
<feature type="transmembrane region" description="Helical" evidence="1">
    <location>
        <begin position="98"/>
        <end position="116"/>
    </location>
</feature>
<keyword evidence="1" id="KW-1133">Transmembrane helix</keyword>
<dbReference type="RefSeq" id="WP_241716306.1">
    <property type="nucleotide sequence ID" value="NZ_JALBUF010000016.1"/>
</dbReference>
<evidence type="ECO:0000313" key="3">
    <source>
        <dbReference type="Proteomes" id="UP001139263"/>
    </source>
</evidence>
<dbReference type="Proteomes" id="UP001139263">
    <property type="component" value="Unassembled WGS sequence"/>
</dbReference>
<accession>A0A9X1VB07</accession>
<evidence type="ECO:0000313" key="2">
    <source>
        <dbReference type="EMBL" id="MCI0184544.1"/>
    </source>
</evidence>